<evidence type="ECO:0000313" key="2">
    <source>
        <dbReference type="EMBL" id="OOY24367.1"/>
    </source>
</evidence>
<feature type="chain" id="PRO_5045854674" description="Lipoprotein" evidence="1">
    <location>
        <begin position="18"/>
        <end position="105"/>
    </location>
</feature>
<keyword evidence="1" id="KW-0732">Signal</keyword>
<sequence length="105" mass="11339">MSKAPFFLILCLLAACASPAPQFLGASRHDITLDGIDFVVFLKDDRAEVVRMGYLRRAERARVPPLMIRVAEQVSGCTVAGPAGGLYRSPSLPGDTGEARFQLDC</sequence>
<protein>
    <recommendedName>
        <fullName evidence="4">Lipoprotein</fullName>
    </recommendedName>
</protein>
<proteinExistence type="predicted"/>
<dbReference type="RefSeq" id="WP_078604838.1">
    <property type="nucleotide sequence ID" value="NZ_MPZV01000002.1"/>
</dbReference>
<organism evidence="2 3">
    <name type="scientific">Thioclava sediminum</name>
    <dbReference type="NCBI Taxonomy" id="1915319"/>
    <lineage>
        <taxon>Bacteria</taxon>
        <taxon>Pseudomonadati</taxon>
        <taxon>Pseudomonadota</taxon>
        <taxon>Alphaproteobacteria</taxon>
        <taxon>Rhodobacterales</taxon>
        <taxon>Paracoccaceae</taxon>
        <taxon>Thioclava</taxon>
    </lineage>
</organism>
<comment type="caution">
    <text evidence="2">The sequence shown here is derived from an EMBL/GenBank/DDBJ whole genome shotgun (WGS) entry which is preliminary data.</text>
</comment>
<dbReference type="PROSITE" id="PS51257">
    <property type="entry name" value="PROKAR_LIPOPROTEIN"/>
    <property type="match status" value="1"/>
</dbReference>
<feature type="signal peptide" evidence="1">
    <location>
        <begin position="1"/>
        <end position="17"/>
    </location>
</feature>
<evidence type="ECO:0000256" key="1">
    <source>
        <dbReference type="SAM" id="SignalP"/>
    </source>
</evidence>
<dbReference type="EMBL" id="MPZV01000002">
    <property type="protein sequence ID" value="OOY24367.1"/>
    <property type="molecule type" value="Genomic_DNA"/>
</dbReference>
<reference evidence="2 3" key="1">
    <citation type="submission" date="2016-11" db="EMBL/GenBank/DDBJ databases">
        <title>A multilocus sequence analysis scheme for characterization of bacteria in the genus Thioclava.</title>
        <authorList>
            <person name="Liu Y."/>
            <person name="Shao Z."/>
        </authorList>
    </citation>
    <scope>NUCLEOTIDE SEQUENCE [LARGE SCALE GENOMIC DNA]</scope>
    <source>
        <strain evidence="2 3">TAW-CT134</strain>
    </source>
</reference>
<gene>
    <name evidence="2" type="ORF">BMI91_09985</name>
</gene>
<dbReference type="Proteomes" id="UP000190787">
    <property type="component" value="Unassembled WGS sequence"/>
</dbReference>
<evidence type="ECO:0008006" key="4">
    <source>
        <dbReference type="Google" id="ProtNLM"/>
    </source>
</evidence>
<accession>A0ABX3MXG2</accession>
<name>A0ABX3MXG2_9RHOB</name>
<evidence type="ECO:0000313" key="3">
    <source>
        <dbReference type="Proteomes" id="UP000190787"/>
    </source>
</evidence>
<keyword evidence="3" id="KW-1185">Reference proteome</keyword>